<evidence type="ECO:0000256" key="2">
    <source>
        <dbReference type="SAM" id="SignalP"/>
    </source>
</evidence>
<feature type="compositionally biased region" description="Acidic residues" evidence="1">
    <location>
        <begin position="965"/>
        <end position="978"/>
    </location>
</feature>
<feature type="domain" description="Apple" evidence="3">
    <location>
        <begin position="221"/>
        <end position="298"/>
    </location>
</feature>
<feature type="domain" description="Apple" evidence="3">
    <location>
        <begin position="1054"/>
        <end position="1134"/>
    </location>
</feature>
<feature type="region of interest" description="Disordered" evidence="1">
    <location>
        <begin position="319"/>
        <end position="396"/>
    </location>
</feature>
<sequence length="1138" mass="125823">MFWKNTSFILVACCLIASLQAATLDDKCSPRFFAKGIKYEEAVEIDFYYTGINLGSTRDCARFCAQREFCRSAVYNSRTRTCGISYEFTVPCASNPQRYDDFELKGRNQGDLIHIACVDSCKSSSADKNDGERVPVGIITGEPNDGKIAVKITDSVKNNVITDPLTTEKPRAEGYVTRLILANISGLQEGGVGSIEPLTLQQNDENKTSTKGNASGKSQVCYRTIRHRYLLGATFEEHDVNSINECRCLCAATYKSNSTQKCQSFQYKAGKCSINKGNHLGQYDLIEKRRTVYQYVDCDIDVLLDVASNFCANFKEDASTPAPTTTLAPKSTTKKPAPTTTTKKPAAKPTTTQKTTTTTKKPAPKATTQKPKPTPKGKPTKPATTTTTTVTPKTTTVRETGDDDVVASDLNIVKSGCFEIINDHLMVSVAGGLEHDVTIEECQCICANSKKSGKYEFQCASATYYHIERDCILNLEDRHMKPKLFEKQFVNFNVSYIGTTCSTEKTLESTKDLASKNCRKESPTTTTPVNKKSEKKNGKNSDSCFIELNDFVLEGTAIAVEVTDSPQDCKCKCAQGEKLYGEECASFLYYYDSKTCLINKQNRFSNPEKFNFVPSINQTRSYFEWTCANKDEARIKYLGDVCQVQSDPVEGNLLNNDAEKIETDSGRVLRLDEKDFLKRIDEVVDRNEVKVVEKKSDIKPKKNIKDDILKRIQDAEKTLSTMVSTTPSTTTTTKKITPTTTKKPTTTTEKPTEKPKITTKKPRSVPVTSTTTQKPKTEDSTIVKTKKVDEKTLLEKLSQVVADEKEKVASASKSTKSDAATVEMKKVNEKEIIQKINEANRLLEASSTEQPKTTTTAELIINKKKTTKKPPVVSSPADDNGKNGTVSMKTVTAEELEQLSNAKIDETPSEPKIVVEEGNVGMKRVSSEQIKAFEKAEIKSSEKKEEKEKVTEKKTTGKYTIPEAEGMEDSNDEETVEEQITESLNSELSDETTPASSVETTVTTTAAPITTSTIQSKPQKFDKKVDKEGMPLPRITTTPATTTTTLGYPPAGRCSYSALYQTSFLGRRLLKTVHVKTPADCFAACYALRCRSANLIAQGGLNSCELYKDSLIDYRRPDMIGYDASTVYFDGINCDGSQ</sequence>
<feature type="domain" description="Apple" evidence="3">
    <location>
        <begin position="417"/>
        <end position="501"/>
    </location>
</feature>
<evidence type="ECO:0000256" key="1">
    <source>
        <dbReference type="SAM" id="MobiDB-lite"/>
    </source>
</evidence>
<evidence type="ECO:0000313" key="5">
    <source>
        <dbReference type="Proteomes" id="UP001152747"/>
    </source>
</evidence>
<dbReference type="Pfam" id="PF00024">
    <property type="entry name" value="PAN_1"/>
    <property type="match status" value="5"/>
</dbReference>
<name>A0A9P1J3X9_9PELO</name>
<accession>A0A9P1J3X9</accession>
<dbReference type="PROSITE" id="PS50948">
    <property type="entry name" value="PAN"/>
    <property type="match status" value="4"/>
</dbReference>
<dbReference type="OrthoDB" id="5869676at2759"/>
<gene>
    <name evidence="4" type="ORF">CAMP_LOCUS17166</name>
</gene>
<keyword evidence="2" id="KW-0732">Signal</keyword>
<evidence type="ECO:0000259" key="3">
    <source>
        <dbReference type="PROSITE" id="PS50948"/>
    </source>
</evidence>
<proteinExistence type="predicted"/>
<keyword evidence="5" id="KW-1185">Reference proteome</keyword>
<feature type="signal peptide" evidence="2">
    <location>
        <begin position="1"/>
        <end position="21"/>
    </location>
</feature>
<dbReference type="AlphaFoldDB" id="A0A9P1J3X9"/>
<feature type="region of interest" description="Disordered" evidence="1">
    <location>
        <begin position="723"/>
        <end position="782"/>
    </location>
</feature>
<dbReference type="PANTHER" id="PTHR35193:SF5">
    <property type="entry name" value="FLOCCULATION PROTEIN FLO11"/>
    <property type="match status" value="1"/>
</dbReference>
<evidence type="ECO:0000313" key="4">
    <source>
        <dbReference type="EMBL" id="CAI5454529.1"/>
    </source>
</evidence>
<dbReference type="CDD" id="cd01099">
    <property type="entry name" value="PAN_AP_HGF"/>
    <property type="match status" value="2"/>
</dbReference>
<feature type="chain" id="PRO_5040302846" description="Apple domain-containing protein" evidence="2">
    <location>
        <begin position="22"/>
        <end position="1138"/>
    </location>
</feature>
<feature type="region of interest" description="Disordered" evidence="1">
    <location>
        <begin position="939"/>
        <end position="978"/>
    </location>
</feature>
<feature type="region of interest" description="Disordered" evidence="1">
    <location>
        <begin position="518"/>
        <end position="539"/>
    </location>
</feature>
<feature type="compositionally biased region" description="Low complexity" evidence="1">
    <location>
        <begin position="320"/>
        <end position="371"/>
    </location>
</feature>
<dbReference type="Gene3D" id="3.50.4.10">
    <property type="entry name" value="Hepatocyte Growth Factor"/>
    <property type="match status" value="3"/>
</dbReference>
<dbReference type="EMBL" id="CANHGI010000006">
    <property type="protein sequence ID" value="CAI5454529.1"/>
    <property type="molecule type" value="Genomic_DNA"/>
</dbReference>
<dbReference type="SMART" id="SM00473">
    <property type="entry name" value="PAN_AP"/>
    <property type="match status" value="5"/>
</dbReference>
<dbReference type="SUPFAM" id="SSF57414">
    <property type="entry name" value="Hairpin loop containing domain-like"/>
    <property type="match status" value="3"/>
</dbReference>
<reference evidence="4" key="1">
    <citation type="submission" date="2022-11" db="EMBL/GenBank/DDBJ databases">
        <authorList>
            <person name="Kikuchi T."/>
        </authorList>
    </citation>
    <scope>NUCLEOTIDE SEQUENCE</scope>
    <source>
        <strain evidence="4">PS1010</strain>
    </source>
</reference>
<feature type="domain" description="Apple" evidence="3">
    <location>
        <begin position="544"/>
        <end position="627"/>
    </location>
</feature>
<feature type="compositionally biased region" description="Basic and acidic residues" evidence="1">
    <location>
        <begin position="939"/>
        <end position="955"/>
    </location>
</feature>
<comment type="caution">
    <text evidence="4">The sequence shown here is derived from an EMBL/GenBank/DDBJ whole genome shotgun (WGS) entry which is preliminary data.</text>
</comment>
<organism evidence="4 5">
    <name type="scientific">Caenorhabditis angaria</name>
    <dbReference type="NCBI Taxonomy" id="860376"/>
    <lineage>
        <taxon>Eukaryota</taxon>
        <taxon>Metazoa</taxon>
        <taxon>Ecdysozoa</taxon>
        <taxon>Nematoda</taxon>
        <taxon>Chromadorea</taxon>
        <taxon>Rhabditida</taxon>
        <taxon>Rhabditina</taxon>
        <taxon>Rhabditomorpha</taxon>
        <taxon>Rhabditoidea</taxon>
        <taxon>Rhabditidae</taxon>
        <taxon>Peloderinae</taxon>
        <taxon>Caenorhabditis</taxon>
    </lineage>
</organism>
<feature type="compositionally biased region" description="Low complexity" evidence="1">
    <location>
        <begin position="724"/>
        <end position="749"/>
    </location>
</feature>
<dbReference type="PANTHER" id="PTHR35193">
    <property type="entry name" value="MUCIN 13A, CELL SURFACE-ASSOCIATED-RELATED"/>
    <property type="match status" value="1"/>
</dbReference>
<protein>
    <recommendedName>
        <fullName evidence="3">Apple domain-containing protein</fullName>
    </recommendedName>
</protein>
<feature type="region of interest" description="Disordered" evidence="1">
    <location>
        <begin position="866"/>
        <end position="885"/>
    </location>
</feature>
<dbReference type="Proteomes" id="UP001152747">
    <property type="component" value="Unassembled WGS sequence"/>
</dbReference>
<feature type="compositionally biased region" description="Low complexity" evidence="1">
    <location>
        <begin position="380"/>
        <end position="395"/>
    </location>
</feature>
<dbReference type="InterPro" id="IPR003609">
    <property type="entry name" value="Pan_app"/>
</dbReference>